<gene>
    <name evidence="1" type="ORF">VitviT2T_024344</name>
</gene>
<dbReference type="EMBL" id="CP126663">
    <property type="protein sequence ID" value="WKA06447.1"/>
    <property type="molecule type" value="Genomic_DNA"/>
</dbReference>
<dbReference type="Proteomes" id="UP001227230">
    <property type="component" value="Chromosome 16"/>
</dbReference>
<sequence length="172" mass="18963">MSHIRNPSSPSFHPNVSHPEFLSAVIPPGCLTSGIPPANVLPYPDVSHPEFFSAAHSTRRSHIRNSAPPPFHPDVSHPEFFFAAIPFGYLTSRILPGRLFTFSGYLTSGILSADVQPSPNISHPEFCPTDVPPFSSSLEHLLEVPKIPFSINLAAIFFSASNFRIFHDFKMI</sequence>
<reference evidence="1 2" key="1">
    <citation type="journal article" date="2023" name="Hortic Res">
        <title>The complete reference genome for grapevine (Vitis vinifera L.) genetics and breeding.</title>
        <authorList>
            <person name="Shi X."/>
            <person name="Cao S."/>
            <person name="Wang X."/>
            <person name="Huang S."/>
            <person name="Wang Y."/>
            <person name="Liu Z."/>
            <person name="Liu W."/>
            <person name="Leng X."/>
            <person name="Peng Y."/>
            <person name="Wang N."/>
            <person name="Wang Y."/>
            <person name="Ma Z."/>
            <person name="Xu X."/>
            <person name="Zhang F."/>
            <person name="Xue H."/>
            <person name="Zhong H."/>
            <person name="Wang Y."/>
            <person name="Zhang K."/>
            <person name="Velt A."/>
            <person name="Avia K."/>
            <person name="Holtgrawe D."/>
            <person name="Grimplet J."/>
            <person name="Matus J.T."/>
            <person name="Ware D."/>
            <person name="Wu X."/>
            <person name="Wang H."/>
            <person name="Liu C."/>
            <person name="Fang Y."/>
            <person name="Rustenholz C."/>
            <person name="Cheng Z."/>
            <person name="Xiao H."/>
            <person name="Zhou Y."/>
        </authorList>
    </citation>
    <scope>NUCLEOTIDE SEQUENCE [LARGE SCALE GENOMIC DNA]</scope>
    <source>
        <strain evidence="2">cv. Pinot noir / PN40024</strain>
        <tissue evidence="1">Leaf</tissue>
    </source>
</reference>
<organism evidence="1 2">
    <name type="scientific">Vitis vinifera</name>
    <name type="common">Grape</name>
    <dbReference type="NCBI Taxonomy" id="29760"/>
    <lineage>
        <taxon>Eukaryota</taxon>
        <taxon>Viridiplantae</taxon>
        <taxon>Streptophyta</taxon>
        <taxon>Embryophyta</taxon>
        <taxon>Tracheophyta</taxon>
        <taxon>Spermatophyta</taxon>
        <taxon>Magnoliopsida</taxon>
        <taxon>eudicotyledons</taxon>
        <taxon>Gunneridae</taxon>
        <taxon>Pentapetalae</taxon>
        <taxon>rosids</taxon>
        <taxon>Vitales</taxon>
        <taxon>Vitaceae</taxon>
        <taxon>Viteae</taxon>
        <taxon>Vitis</taxon>
    </lineage>
</organism>
<accession>A0ABY9DGB2</accession>
<proteinExistence type="predicted"/>
<protein>
    <submittedName>
        <fullName evidence="1">Uncharacterized protein</fullName>
    </submittedName>
</protein>
<name>A0ABY9DGB2_VITVI</name>
<keyword evidence="2" id="KW-1185">Reference proteome</keyword>
<evidence type="ECO:0000313" key="1">
    <source>
        <dbReference type="EMBL" id="WKA06447.1"/>
    </source>
</evidence>
<evidence type="ECO:0000313" key="2">
    <source>
        <dbReference type="Proteomes" id="UP001227230"/>
    </source>
</evidence>